<keyword evidence="2" id="KW-1185">Reference proteome</keyword>
<evidence type="ECO:0000313" key="2">
    <source>
        <dbReference type="Proteomes" id="UP000812440"/>
    </source>
</evidence>
<reference evidence="1" key="1">
    <citation type="thesis" date="2020" institute="ProQuest LLC" country="789 East Eisenhower Parkway, Ann Arbor, MI, USA">
        <title>Comparative Genomics and Chromosome Evolution.</title>
        <authorList>
            <person name="Mudd A.B."/>
        </authorList>
    </citation>
    <scope>NUCLEOTIDE SEQUENCE</scope>
    <source>
        <strain evidence="1">Female2</strain>
        <tissue evidence="1">Blood</tissue>
    </source>
</reference>
<dbReference type="AlphaFoldDB" id="A0A8T2JTC1"/>
<evidence type="ECO:0000313" key="1">
    <source>
        <dbReference type="EMBL" id="KAG8447118.1"/>
    </source>
</evidence>
<accession>A0A8T2JTC1</accession>
<protein>
    <submittedName>
        <fullName evidence="1">Uncharacterized protein</fullName>
    </submittedName>
</protein>
<name>A0A8T2JTC1_9PIPI</name>
<gene>
    <name evidence="1" type="ORF">GDO86_014537</name>
</gene>
<organism evidence="1 2">
    <name type="scientific">Hymenochirus boettgeri</name>
    <name type="common">Congo dwarf clawed frog</name>
    <dbReference type="NCBI Taxonomy" id="247094"/>
    <lineage>
        <taxon>Eukaryota</taxon>
        <taxon>Metazoa</taxon>
        <taxon>Chordata</taxon>
        <taxon>Craniata</taxon>
        <taxon>Vertebrata</taxon>
        <taxon>Euteleostomi</taxon>
        <taxon>Amphibia</taxon>
        <taxon>Batrachia</taxon>
        <taxon>Anura</taxon>
        <taxon>Pipoidea</taxon>
        <taxon>Pipidae</taxon>
        <taxon>Pipinae</taxon>
        <taxon>Hymenochirus</taxon>
    </lineage>
</organism>
<proteinExistence type="predicted"/>
<dbReference type="Proteomes" id="UP000812440">
    <property type="component" value="Chromosome 8_10"/>
</dbReference>
<sequence length="99" mass="11116">MRERQGLTNVKHCARSVAFHWSGSGMRERQGLTNVKHCARSIAFHCSYSDVRQAGPDQKKRQNPGARSSLGPNSACLGRVFSFHFIVCFVCKSKIIYIT</sequence>
<comment type="caution">
    <text evidence="1">The sequence shown here is derived from an EMBL/GenBank/DDBJ whole genome shotgun (WGS) entry which is preliminary data.</text>
</comment>
<dbReference type="EMBL" id="JAACNH010000003">
    <property type="protein sequence ID" value="KAG8447118.1"/>
    <property type="molecule type" value="Genomic_DNA"/>
</dbReference>